<evidence type="ECO:0000256" key="1">
    <source>
        <dbReference type="SAM" id="MobiDB-lite"/>
    </source>
</evidence>
<accession>A0A068RCB9</accession>
<reference evidence="3" key="1">
    <citation type="submission" date="2013-06" db="EMBL/GenBank/DDBJ databases">
        <authorList>
            <person name="Mazano-Marin A."/>
        </authorList>
    </citation>
    <scope>NUCLEOTIDE SEQUENCE</scope>
    <source>
        <strain evidence="3">SCt-VLC</strain>
    </source>
</reference>
<dbReference type="AlphaFoldDB" id="A0A068RCB9"/>
<dbReference type="InterPro" id="IPR014944">
    <property type="entry name" value="Toxin_SymE-like"/>
</dbReference>
<feature type="domain" description="Toxin SymE-like" evidence="2">
    <location>
        <begin position="16"/>
        <end position="65"/>
    </location>
</feature>
<feature type="region of interest" description="Disordered" evidence="1">
    <location>
        <begin position="1"/>
        <end position="37"/>
    </location>
</feature>
<dbReference type="OrthoDB" id="6053337at2"/>
<proteinExistence type="predicted"/>
<protein>
    <submittedName>
        <fullName evidence="3">Putative Toxin SymE, type I toxin-antitoxin system domain-containing protein</fullName>
    </submittedName>
</protein>
<dbReference type="GO" id="GO:0003723">
    <property type="term" value="F:RNA binding"/>
    <property type="evidence" value="ECO:0007669"/>
    <property type="project" value="InterPro"/>
</dbReference>
<reference evidence="3" key="2">
    <citation type="journal article" date="2014" name="Genome Biol. Evol.">
        <title>Settling down: the genome of Serratia symbiotica from the aphid Cinara tujafilina zooms in on the process of accommodation to a cooperative intracellular life.</title>
        <authorList>
            <person name="Manzano-Marin A."/>
            <person name="Latorre A."/>
        </authorList>
    </citation>
    <scope>NUCLEOTIDE SEQUENCE</scope>
    <source>
        <strain evidence="3">SCt-VLC</strain>
    </source>
</reference>
<dbReference type="Pfam" id="PF08845">
    <property type="entry name" value="SymE_toxin"/>
    <property type="match status" value="1"/>
</dbReference>
<sequence>MAEQHHNSDPITPQARKCVVGYRPNGGKPNPTPQLTLKGRWLEPLGFTSGQKIEVFTEPGKLIIRIEPTPEDAA</sequence>
<evidence type="ECO:0000313" key="3">
    <source>
        <dbReference type="EMBL" id="CDG48324.1"/>
    </source>
</evidence>
<evidence type="ECO:0000259" key="2">
    <source>
        <dbReference type="Pfam" id="PF08845"/>
    </source>
</evidence>
<name>A0A068RCB9_9GAMM</name>
<dbReference type="GO" id="GO:0016070">
    <property type="term" value="P:RNA metabolic process"/>
    <property type="evidence" value="ECO:0007669"/>
    <property type="project" value="InterPro"/>
</dbReference>
<dbReference type="EMBL" id="FR904235">
    <property type="protein sequence ID" value="CDG48324.1"/>
    <property type="molecule type" value="Genomic_DNA"/>
</dbReference>
<organism evidence="3">
    <name type="scientific">Serratia symbiotica SCt-VLC</name>
    <dbReference type="NCBI Taxonomy" id="1347341"/>
    <lineage>
        <taxon>Bacteria</taxon>
        <taxon>Pseudomonadati</taxon>
        <taxon>Pseudomonadota</taxon>
        <taxon>Gammaproteobacteria</taxon>
        <taxon>Enterobacterales</taxon>
        <taxon>Yersiniaceae</taxon>
        <taxon>Serratia</taxon>
        <taxon>Serratia symbiotica</taxon>
    </lineage>
</organism>
<gene>
    <name evidence="3" type="ORF">SCTVLC_1626</name>
</gene>
<dbReference type="GO" id="GO:0016788">
    <property type="term" value="F:hydrolase activity, acting on ester bonds"/>
    <property type="evidence" value="ECO:0007669"/>
    <property type="project" value="InterPro"/>
</dbReference>
<dbReference type="GO" id="GO:0005737">
    <property type="term" value="C:cytoplasm"/>
    <property type="evidence" value="ECO:0007669"/>
    <property type="project" value="InterPro"/>
</dbReference>
<dbReference type="RefSeq" id="WP_061770588.1">
    <property type="nucleotide sequence ID" value="NZ_FR904235.1"/>
</dbReference>